<organism evidence="1 2">
    <name type="scientific">Iris pallida</name>
    <name type="common">Sweet iris</name>
    <dbReference type="NCBI Taxonomy" id="29817"/>
    <lineage>
        <taxon>Eukaryota</taxon>
        <taxon>Viridiplantae</taxon>
        <taxon>Streptophyta</taxon>
        <taxon>Embryophyta</taxon>
        <taxon>Tracheophyta</taxon>
        <taxon>Spermatophyta</taxon>
        <taxon>Magnoliopsida</taxon>
        <taxon>Liliopsida</taxon>
        <taxon>Asparagales</taxon>
        <taxon>Iridaceae</taxon>
        <taxon>Iridoideae</taxon>
        <taxon>Irideae</taxon>
        <taxon>Iris</taxon>
    </lineage>
</organism>
<keyword evidence="1" id="KW-0418">Kinase</keyword>
<evidence type="ECO:0000313" key="2">
    <source>
        <dbReference type="Proteomes" id="UP001140949"/>
    </source>
</evidence>
<protein>
    <submittedName>
        <fullName evidence="1">Proline-rich receptor-like protein kinase PERK9</fullName>
    </submittedName>
</protein>
<comment type="caution">
    <text evidence="1">The sequence shown here is derived from an EMBL/GenBank/DDBJ whole genome shotgun (WGS) entry which is preliminary data.</text>
</comment>
<name>A0AAX6I6S6_IRIPA</name>
<reference evidence="1" key="1">
    <citation type="journal article" date="2023" name="GigaByte">
        <title>Genome assembly of the bearded iris, Iris pallida Lam.</title>
        <authorList>
            <person name="Bruccoleri R.E."/>
            <person name="Oakeley E.J."/>
            <person name="Faust A.M.E."/>
            <person name="Altorfer M."/>
            <person name="Dessus-Babus S."/>
            <person name="Burckhardt D."/>
            <person name="Oertli M."/>
            <person name="Naumann U."/>
            <person name="Petersen F."/>
            <person name="Wong J."/>
        </authorList>
    </citation>
    <scope>NUCLEOTIDE SEQUENCE</scope>
    <source>
        <strain evidence="1">GSM-AAB239-AS_SAM_17_03QT</strain>
    </source>
</reference>
<sequence length="34" mass="3795">MVVLGRPGRWFGVRGDGGGSLDGGGDLWWMRYRQ</sequence>
<keyword evidence="2" id="KW-1185">Reference proteome</keyword>
<reference evidence="1" key="2">
    <citation type="submission" date="2023-04" db="EMBL/GenBank/DDBJ databases">
        <authorList>
            <person name="Bruccoleri R.E."/>
            <person name="Oakeley E.J."/>
            <person name="Faust A.-M."/>
            <person name="Dessus-Babus S."/>
            <person name="Altorfer M."/>
            <person name="Burckhardt D."/>
            <person name="Oertli M."/>
            <person name="Naumann U."/>
            <person name="Petersen F."/>
            <person name="Wong J."/>
        </authorList>
    </citation>
    <scope>NUCLEOTIDE SEQUENCE</scope>
    <source>
        <strain evidence="1">GSM-AAB239-AS_SAM_17_03QT</strain>
        <tissue evidence="1">Leaf</tissue>
    </source>
</reference>
<dbReference type="GO" id="GO:0016301">
    <property type="term" value="F:kinase activity"/>
    <property type="evidence" value="ECO:0007669"/>
    <property type="project" value="UniProtKB-KW"/>
</dbReference>
<evidence type="ECO:0000313" key="1">
    <source>
        <dbReference type="EMBL" id="KAJ6848932.1"/>
    </source>
</evidence>
<dbReference type="Proteomes" id="UP001140949">
    <property type="component" value="Unassembled WGS sequence"/>
</dbReference>
<gene>
    <name evidence="1" type="ORF">M6B38_272120</name>
</gene>
<keyword evidence="1" id="KW-0808">Transferase</keyword>
<accession>A0AAX6I6S6</accession>
<dbReference type="EMBL" id="JANAVB010004398">
    <property type="protein sequence ID" value="KAJ6848932.1"/>
    <property type="molecule type" value="Genomic_DNA"/>
</dbReference>
<dbReference type="AlphaFoldDB" id="A0AAX6I6S6"/>
<keyword evidence="1" id="KW-0675">Receptor</keyword>
<proteinExistence type="predicted"/>